<dbReference type="NCBIfam" id="NF033546">
    <property type="entry name" value="transpos_IS21"/>
    <property type="match status" value="1"/>
</dbReference>
<organism evidence="3 4">
    <name type="scientific">Rhodococcus olei</name>
    <dbReference type="NCBI Taxonomy" id="2161675"/>
    <lineage>
        <taxon>Bacteria</taxon>
        <taxon>Bacillati</taxon>
        <taxon>Actinomycetota</taxon>
        <taxon>Actinomycetes</taxon>
        <taxon>Mycobacteriales</taxon>
        <taxon>Nocardiaceae</taxon>
        <taxon>Rhodococcus</taxon>
    </lineage>
</organism>
<dbReference type="InterPro" id="IPR012337">
    <property type="entry name" value="RNaseH-like_sf"/>
</dbReference>
<reference evidence="4" key="1">
    <citation type="journal article" date="2019" name="Int. J. Syst. Evol. Microbiol.">
        <title>The Global Catalogue of Microorganisms (GCM) 10K type strain sequencing project: providing services to taxonomists for standard genome sequencing and annotation.</title>
        <authorList>
            <consortium name="The Broad Institute Genomics Platform"/>
            <consortium name="The Broad Institute Genome Sequencing Center for Infectious Disease"/>
            <person name="Wu L."/>
            <person name="Ma J."/>
        </authorList>
    </citation>
    <scope>NUCLEOTIDE SEQUENCE [LARGE SCALE GENOMIC DNA]</scope>
    <source>
        <strain evidence="4">JCM 32206</strain>
    </source>
</reference>
<dbReference type="EMBL" id="BAABFB010000080">
    <property type="protein sequence ID" value="GAA4491153.1"/>
    <property type="molecule type" value="Genomic_DNA"/>
</dbReference>
<dbReference type="PANTHER" id="PTHR35004:SF8">
    <property type="entry name" value="TRANSPOSASE RV3428C-RELATED"/>
    <property type="match status" value="1"/>
</dbReference>
<dbReference type="PANTHER" id="PTHR35004">
    <property type="entry name" value="TRANSPOSASE RV3428C-RELATED"/>
    <property type="match status" value="1"/>
</dbReference>
<protein>
    <submittedName>
        <fullName evidence="3">IS21-like element ISMbo1 family transposase</fullName>
    </submittedName>
</protein>
<dbReference type="InterPro" id="IPR001584">
    <property type="entry name" value="Integrase_cat-core"/>
</dbReference>
<gene>
    <name evidence="3" type="primary">istA_3</name>
    <name evidence="3" type="ORF">GCM10023094_55480</name>
</gene>
<dbReference type="SUPFAM" id="SSF53098">
    <property type="entry name" value="Ribonuclease H-like"/>
    <property type="match status" value="1"/>
</dbReference>
<evidence type="ECO:0000313" key="4">
    <source>
        <dbReference type="Proteomes" id="UP001501183"/>
    </source>
</evidence>
<dbReference type="InterPro" id="IPR036397">
    <property type="entry name" value="RNaseH_sf"/>
</dbReference>
<comment type="similarity">
    <text evidence="1">Belongs to the transposase IS21/IS408/IS1162 family.</text>
</comment>
<evidence type="ECO:0000259" key="2">
    <source>
        <dbReference type="PROSITE" id="PS50994"/>
    </source>
</evidence>
<dbReference type="PROSITE" id="PS50994">
    <property type="entry name" value="INTEGRASE"/>
    <property type="match status" value="1"/>
</dbReference>
<keyword evidence="4" id="KW-1185">Reference proteome</keyword>
<evidence type="ECO:0000256" key="1">
    <source>
        <dbReference type="ARBA" id="ARBA00009277"/>
    </source>
</evidence>
<name>A0ABP8PPV4_9NOCA</name>
<feature type="domain" description="Integrase catalytic" evidence="2">
    <location>
        <begin position="84"/>
        <end position="254"/>
    </location>
</feature>
<accession>A0ABP8PPV4</accession>
<dbReference type="InterPro" id="IPR054353">
    <property type="entry name" value="IstA-like_C"/>
</dbReference>
<proteinExistence type="inferred from homology"/>
<comment type="caution">
    <text evidence="3">The sequence shown here is derived from an EMBL/GenBank/DDBJ whole genome shotgun (WGS) entry which is preliminary data.</text>
</comment>
<dbReference type="Pfam" id="PF22483">
    <property type="entry name" value="Mu-transpos_C_2"/>
    <property type="match status" value="1"/>
</dbReference>
<dbReference type="Proteomes" id="UP001501183">
    <property type="component" value="Unassembled WGS sequence"/>
</dbReference>
<evidence type="ECO:0000313" key="3">
    <source>
        <dbReference type="EMBL" id="GAA4491153.1"/>
    </source>
</evidence>
<dbReference type="Gene3D" id="3.30.420.10">
    <property type="entry name" value="Ribonuclease H-like superfamily/Ribonuclease H"/>
    <property type="match status" value="1"/>
</dbReference>
<sequence length="392" mass="43907">MGIARNTVRAALRADGPPKRERKPRGSLADAVEPQVRQLLAEFPRMPATVIAERVGWEYSMTALKDRIRAIRPEYVGVDPVDRVSYEPGRLTQCDLWFPEATIPVAPGQERVLPVLVMTLAYSRFMTAEMIPSRQGGDILSGMWSLISQVGKVTKTLLWDRESAIGGAGKVTMPAVGFAGTLGTQIKLAPPRDPEYKGMVERHNGYLETSFLPGRRFASPEDFNTQLAQWLQRANTRTVRSIGGRPIDLLEIDRRAMLALPPVDPPIGLRHRIRLARDYYVRVDAVDYSVDPRVIGRFVEVIASPQMVQVICDGQLVATHRRSWAKHAVVTDPAHVTTAAQLRRHYTAEQHRRSSARRHTDGHRVALRALPDYDVLFGIDDFTSSHTKARSE</sequence>